<dbReference type="InterPro" id="IPR045864">
    <property type="entry name" value="aa-tRNA-synth_II/BPL/LPL"/>
</dbReference>
<dbReference type="GO" id="GO:0005737">
    <property type="term" value="C:cytoplasm"/>
    <property type="evidence" value="ECO:0007669"/>
    <property type="project" value="TreeGrafter"/>
</dbReference>
<accession>A0A1I0ZAG0</accession>
<dbReference type="InterPro" id="IPR030855">
    <property type="entry name" value="Bifunct_BirA"/>
</dbReference>
<evidence type="ECO:0000313" key="7">
    <source>
        <dbReference type="EMBL" id="SFB22521.1"/>
    </source>
</evidence>
<keyword evidence="3 5" id="KW-0067">ATP-binding</keyword>
<keyword evidence="5" id="KW-0238">DNA-binding</keyword>
<evidence type="ECO:0000256" key="3">
    <source>
        <dbReference type="ARBA" id="ARBA00022840"/>
    </source>
</evidence>
<dbReference type="GO" id="GO:0004077">
    <property type="term" value="F:biotin--[biotin carboxyl-carrier protein] ligase activity"/>
    <property type="evidence" value="ECO:0007669"/>
    <property type="project" value="UniProtKB-UniRule"/>
</dbReference>
<dbReference type="Proteomes" id="UP000198619">
    <property type="component" value="Unassembled WGS sequence"/>
</dbReference>
<dbReference type="InterPro" id="IPR008988">
    <property type="entry name" value="Transcriptional_repressor_C"/>
</dbReference>
<dbReference type="Gene3D" id="1.10.10.10">
    <property type="entry name" value="Winged helix-like DNA-binding domain superfamily/Winged helix DNA-binding domain"/>
    <property type="match status" value="1"/>
</dbReference>
<evidence type="ECO:0000256" key="1">
    <source>
        <dbReference type="ARBA" id="ARBA00022598"/>
    </source>
</evidence>
<dbReference type="SUPFAM" id="SSF55681">
    <property type="entry name" value="Class II aaRS and biotin synthetases"/>
    <property type="match status" value="1"/>
</dbReference>
<dbReference type="AlphaFoldDB" id="A0A1I0ZAG0"/>
<reference evidence="7 8" key="1">
    <citation type="submission" date="2016-10" db="EMBL/GenBank/DDBJ databases">
        <authorList>
            <person name="de Groot N.N."/>
        </authorList>
    </citation>
    <scope>NUCLEOTIDE SEQUENCE [LARGE SCALE GENOMIC DNA]</scope>
    <source>
        <strain evidence="7 8">DSM 12271</strain>
    </source>
</reference>
<dbReference type="GO" id="GO:0009249">
    <property type="term" value="P:protein lipoylation"/>
    <property type="evidence" value="ECO:0007669"/>
    <property type="project" value="UniProtKB-ARBA"/>
</dbReference>
<sequence length="328" mass="36917">MKYKILELFKDSDDYISGEYISNTLGVTRASIWKYIKALKEEGYEFTSSTKIGYKLISRPDILNKAEVFPLLNTKYIGREYFHFQSITSTNTIAKDFAKTKPINGAIFVSEEQTQGKGRLGKHWTSPKSSGIWFSLLLTPNIPTAEISKVTLIGAAAVYLALKEFNIESKIKWPNDIIINNKKVCGILSEINGEINNINYLIMGIGLNVNMIDKDFPEELKDKATSLNLEFHSAFSRKLLLSSILNNLEILYDDFLHTRTLNKTLEVSRNSSILLGKTVQCIRGTTTMLAKAKDITEDGELLVELSDGREEKIICGEVSIRGLYGYVD</sequence>
<dbReference type="NCBIfam" id="TIGR00121">
    <property type="entry name" value="birA_ligase"/>
    <property type="match status" value="1"/>
</dbReference>
<evidence type="ECO:0000259" key="6">
    <source>
        <dbReference type="PROSITE" id="PS51733"/>
    </source>
</evidence>
<comment type="function">
    <text evidence="5">Acts both as a biotin--[acetyl-CoA-carboxylase] ligase and a repressor.</text>
</comment>
<comment type="caution">
    <text evidence="5">Lacks conserved residue(s) required for the propagation of feature annotation.</text>
</comment>
<name>A0A1I0ZAG0_9CLOT</name>
<dbReference type="EC" id="6.3.4.15" evidence="5"/>
<dbReference type="CDD" id="cd16442">
    <property type="entry name" value="BPL"/>
    <property type="match status" value="1"/>
</dbReference>
<dbReference type="InterPro" id="IPR036388">
    <property type="entry name" value="WH-like_DNA-bd_sf"/>
</dbReference>
<evidence type="ECO:0000256" key="4">
    <source>
        <dbReference type="ARBA" id="ARBA00023267"/>
    </source>
</evidence>
<dbReference type="GO" id="GO:0016740">
    <property type="term" value="F:transferase activity"/>
    <property type="evidence" value="ECO:0007669"/>
    <property type="project" value="UniProtKB-ARBA"/>
</dbReference>
<dbReference type="GO" id="GO:0005524">
    <property type="term" value="F:ATP binding"/>
    <property type="evidence" value="ECO:0007669"/>
    <property type="project" value="UniProtKB-UniRule"/>
</dbReference>
<dbReference type="Gene3D" id="2.30.30.100">
    <property type="match status" value="1"/>
</dbReference>
<dbReference type="Pfam" id="PF03099">
    <property type="entry name" value="BPL_LplA_LipB"/>
    <property type="match status" value="1"/>
</dbReference>
<comment type="catalytic activity">
    <reaction evidence="5">
        <text>biotin + L-lysyl-[protein] + ATP = N(6)-biotinyl-L-lysyl-[protein] + AMP + diphosphate + H(+)</text>
        <dbReference type="Rhea" id="RHEA:11756"/>
        <dbReference type="Rhea" id="RHEA-COMP:9752"/>
        <dbReference type="Rhea" id="RHEA-COMP:10505"/>
        <dbReference type="ChEBI" id="CHEBI:15378"/>
        <dbReference type="ChEBI" id="CHEBI:29969"/>
        <dbReference type="ChEBI" id="CHEBI:30616"/>
        <dbReference type="ChEBI" id="CHEBI:33019"/>
        <dbReference type="ChEBI" id="CHEBI:57586"/>
        <dbReference type="ChEBI" id="CHEBI:83144"/>
        <dbReference type="ChEBI" id="CHEBI:456215"/>
        <dbReference type="EC" id="6.3.4.15"/>
    </reaction>
</comment>
<dbReference type="InterPro" id="IPR036390">
    <property type="entry name" value="WH_DNA-bd_sf"/>
</dbReference>
<gene>
    <name evidence="5" type="primary">birA</name>
    <name evidence="7" type="ORF">SAMN04488528_10193</name>
</gene>
<feature type="binding site" evidence="5">
    <location>
        <position position="113"/>
    </location>
    <ligand>
        <name>biotin</name>
        <dbReference type="ChEBI" id="CHEBI:57586"/>
    </ligand>
</feature>
<feature type="binding site" evidence="5">
    <location>
        <begin position="89"/>
        <end position="91"/>
    </location>
    <ligand>
        <name>biotin</name>
        <dbReference type="ChEBI" id="CHEBI:57586"/>
    </ligand>
</feature>
<evidence type="ECO:0000256" key="2">
    <source>
        <dbReference type="ARBA" id="ARBA00022741"/>
    </source>
</evidence>
<dbReference type="SUPFAM" id="SSF50037">
    <property type="entry name" value="C-terminal domain of transcriptional repressors"/>
    <property type="match status" value="1"/>
</dbReference>
<dbReference type="Gene3D" id="3.30.930.10">
    <property type="entry name" value="Bira Bifunctional Protein, Domain 2"/>
    <property type="match status" value="1"/>
</dbReference>
<evidence type="ECO:0000256" key="5">
    <source>
        <dbReference type="HAMAP-Rule" id="MF_00978"/>
    </source>
</evidence>
<keyword evidence="4 5" id="KW-0092">Biotin</keyword>
<dbReference type="STRING" id="84698.SAMN04488528_10193"/>
<evidence type="ECO:0000313" key="8">
    <source>
        <dbReference type="Proteomes" id="UP000198619"/>
    </source>
</evidence>
<keyword evidence="1 5" id="KW-0436">Ligase</keyword>
<dbReference type="Pfam" id="PF02237">
    <property type="entry name" value="BPL_C"/>
    <property type="match status" value="1"/>
</dbReference>
<dbReference type="InterPro" id="IPR013196">
    <property type="entry name" value="HTH_11"/>
</dbReference>
<dbReference type="EMBL" id="FOKI01000019">
    <property type="protein sequence ID" value="SFB22521.1"/>
    <property type="molecule type" value="Genomic_DNA"/>
</dbReference>
<dbReference type="GO" id="GO:0006355">
    <property type="term" value="P:regulation of DNA-templated transcription"/>
    <property type="evidence" value="ECO:0007669"/>
    <property type="project" value="UniProtKB-UniRule"/>
</dbReference>
<dbReference type="GO" id="GO:0003677">
    <property type="term" value="F:DNA binding"/>
    <property type="evidence" value="ECO:0007669"/>
    <property type="project" value="UniProtKB-UniRule"/>
</dbReference>
<dbReference type="SUPFAM" id="SSF46785">
    <property type="entry name" value="Winged helix' DNA-binding domain"/>
    <property type="match status" value="1"/>
</dbReference>
<dbReference type="PANTHER" id="PTHR12835">
    <property type="entry name" value="BIOTIN PROTEIN LIGASE"/>
    <property type="match status" value="1"/>
</dbReference>
<keyword evidence="5" id="KW-0678">Repressor</keyword>
<dbReference type="InterPro" id="IPR004143">
    <property type="entry name" value="BPL_LPL_catalytic"/>
</dbReference>
<comment type="similarity">
    <text evidence="5">Belongs to the biotin--protein ligase family.</text>
</comment>
<dbReference type="PANTHER" id="PTHR12835:SF5">
    <property type="entry name" value="BIOTIN--PROTEIN LIGASE"/>
    <property type="match status" value="1"/>
</dbReference>
<dbReference type="Pfam" id="PF08279">
    <property type="entry name" value="HTH_11"/>
    <property type="match status" value="1"/>
</dbReference>
<feature type="DNA-binding region" description="H-T-H motif" evidence="5">
    <location>
        <begin position="18"/>
        <end position="37"/>
    </location>
</feature>
<dbReference type="RefSeq" id="WP_090041737.1">
    <property type="nucleotide sequence ID" value="NZ_FOKI01000019.1"/>
</dbReference>
<dbReference type="InterPro" id="IPR004408">
    <property type="entry name" value="Biotin_CoA_COase_ligase"/>
</dbReference>
<proteinExistence type="inferred from homology"/>
<dbReference type="OrthoDB" id="9807064at2"/>
<protein>
    <recommendedName>
        <fullName evidence="5">Bifunctional ligase/repressor BirA</fullName>
    </recommendedName>
    <alternativeName>
        <fullName evidence="5">Biotin--[acetyl-CoA-carboxylase] ligase</fullName>
        <ecNumber evidence="5">6.3.4.15</ecNumber>
    </alternativeName>
    <alternativeName>
        <fullName evidence="5">Biotin--protein ligase</fullName>
    </alternativeName>
    <alternativeName>
        <fullName evidence="5">Biotin-[acetyl-CoA carboxylase] synthetase</fullName>
    </alternativeName>
</protein>
<keyword evidence="5" id="KW-0804">Transcription</keyword>
<feature type="domain" description="BPL/LPL catalytic" evidence="6">
    <location>
        <begin position="66"/>
        <end position="256"/>
    </location>
</feature>
<dbReference type="InterPro" id="IPR003142">
    <property type="entry name" value="BPL_C"/>
</dbReference>
<keyword evidence="5" id="KW-0805">Transcription regulation</keyword>
<dbReference type="PROSITE" id="PS51733">
    <property type="entry name" value="BPL_LPL_CATALYTIC"/>
    <property type="match status" value="1"/>
</dbReference>
<keyword evidence="2 5" id="KW-0547">Nucleotide-binding</keyword>
<dbReference type="HAMAP" id="MF_00978">
    <property type="entry name" value="Bifunct_BirA"/>
    <property type="match status" value="1"/>
</dbReference>
<keyword evidence="8" id="KW-1185">Reference proteome</keyword>
<organism evidence="7 8">
    <name type="scientific">Clostridium frigidicarnis</name>
    <dbReference type="NCBI Taxonomy" id="84698"/>
    <lineage>
        <taxon>Bacteria</taxon>
        <taxon>Bacillati</taxon>
        <taxon>Bacillota</taxon>
        <taxon>Clostridia</taxon>
        <taxon>Eubacteriales</taxon>
        <taxon>Clostridiaceae</taxon>
        <taxon>Clostridium</taxon>
    </lineage>
</organism>
<feature type="binding site" evidence="5">
    <location>
        <position position="183"/>
    </location>
    <ligand>
        <name>biotin</name>
        <dbReference type="ChEBI" id="CHEBI:57586"/>
    </ligand>
</feature>